<organism evidence="2 3">
    <name type="scientific">Caldanaerobius fijiensis DSM 17918</name>
    <dbReference type="NCBI Taxonomy" id="1121256"/>
    <lineage>
        <taxon>Bacteria</taxon>
        <taxon>Bacillati</taxon>
        <taxon>Bacillota</taxon>
        <taxon>Clostridia</taxon>
        <taxon>Thermoanaerobacterales</taxon>
        <taxon>Thermoanaerobacteraceae</taxon>
        <taxon>Caldanaerobius</taxon>
    </lineage>
</organism>
<keyword evidence="3" id="KW-1185">Reference proteome</keyword>
<gene>
    <name evidence="2" type="ORF">SAMN02746089_00412</name>
</gene>
<dbReference type="InterPro" id="IPR014219">
    <property type="entry name" value="SpoIVB"/>
</dbReference>
<proteinExistence type="predicted"/>
<dbReference type="SMART" id="SM00228">
    <property type="entry name" value="PDZ"/>
    <property type="match status" value="1"/>
</dbReference>
<name>A0A1M4U8T3_9THEO</name>
<dbReference type="EMBL" id="FQVH01000002">
    <property type="protein sequence ID" value="SHE53135.1"/>
    <property type="molecule type" value="Genomic_DNA"/>
</dbReference>
<protein>
    <submittedName>
        <fullName evidence="2">Stage IV sporulation protein B</fullName>
    </submittedName>
</protein>
<dbReference type="Pfam" id="PF05580">
    <property type="entry name" value="Peptidase_S55"/>
    <property type="match status" value="1"/>
</dbReference>
<dbReference type="InterPro" id="IPR009003">
    <property type="entry name" value="Peptidase_S1_PA"/>
</dbReference>
<dbReference type="InterPro" id="IPR001478">
    <property type="entry name" value="PDZ"/>
</dbReference>
<evidence type="ECO:0000259" key="1">
    <source>
        <dbReference type="PROSITE" id="PS51494"/>
    </source>
</evidence>
<evidence type="ECO:0000313" key="2">
    <source>
        <dbReference type="EMBL" id="SHE53135.1"/>
    </source>
</evidence>
<dbReference type="PROSITE" id="PS51494">
    <property type="entry name" value="SPOIVB"/>
    <property type="match status" value="1"/>
</dbReference>
<dbReference type="InterPro" id="IPR008763">
    <property type="entry name" value="Peptidase_S55"/>
</dbReference>
<dbReference type="SUPFAM" id="SSF50494">
    <property type="entry name" value="Trypsin-like serine proteases"/>
    <property type="match status" value="1"/>
</dbReference>
<dbReference type="SUPFAM" id="SSF50156">
    <property type="entry name" value="PDZ domain-like"/>
    <property type="match status" value="1"/>
</dbReference>
<accession>A0A1M4U8T3</accession>
<sequence length="425" mass="47082">MRLKKIVCAIVIILILILNNTPIITNFIQIPAHQIILEGEESRFNIGFPLSITVRADKQGIIKINNVAVHKERYLPSLTRFSIKSEDIGHAVVNLKLFGIIPVKNVMLDIVPKKYVIVGGQPIGVRINTKGVIVVGFSDIIGTSGKVYCPGKQAGIRIGDILLRIDGLDIKDSDSIVSILREKGGRTLSLQIQRDERIIDLKVNPIKSKDDGEYKLGLWVRDHTSGIGTLTFVDPSNNKFGALGHPITDMDTGQMLNIKDGEIMHAHITSIQQGYKSRPGEIKGIFIEGKDSIGKIEKNTKYGIYGTLYNKDNLTENLYPIGYQSQVKPGPAKILAMIDDSKVREYSIEIQKVVKQDQPNPKSMIIKITDPYLLKHTGGIIQGMSGSPIIQDGKLVGAVTHVFVNDPTRGYGIYIEWMIDELNKK</sequence>
<dbReference type="RefSeq" id="WP_159432349.1">
    <property type="nucleotide sequence ID" value="NZ_FQVH01000002.1"/>
</dbReference>
<reference evidence="2 3" key="1">
    <citation type="submission" date="2016-11" db="EMBL/GenBank/DDBJ databases">
        <authorList>
            <person name="Jaros S."/>
            <person name="Januszkiewicz K."/>
            <person name="Wedrychowicz H."/>
        </authorList>
    </citation>
    <scope>NUCLEOTIDE SEQUENCE [LARGE SCALE GENOMIC DNA]</scope>
    <source>
        <strain evidence="2 3">DSM 17918</strain>
    </source>
</reference>
<dbReference type="OrthoDB" id="9765242at2"/>
<dbReference type="InterPro" id="IPR041489">
    <property type="entry name" value="PDZ_6"/>
</dbReference>
<feature type="domain" description="Peptidase S55" evidence="1">
    <location>
        <begin position="197"/>
        <end position="425"/>
    </location>
</feature>
<dbReference type="InterPro" id="IPR036034">
    <property type="entry name" value="PDZ_sf"/>
</dbReference>
<dbReference type="AlphaFoldDB" id="A0A1M4U8T3"/>
<dbReference type="Proteomes" id="UP000184088">
    <property type="component" value="Unassembled WGS sequence"/>
</dbReference>
<dbReference type="NCBIfam" id="TIGR02860">
    <property type="entry name" value="spore_IV_B"/>
    <property type="match status" value="1"/>
</dbReference>
<dbReference type="Gene3D" id="2.30.42.10">
    <property type="match status" value="1"/>
</dbReference>
<dbReference type="STRING" id="1121256.SAMN02746089_00412"/>
<evidence type="ECO:0000313" key="3">
    <source>
        <dbReference type="Proteomes" id="UP000184088"/>
    </source>
</evidence>
<dbReference type="Pfam" id="PF17820">
    <property type="entry name" value="PDZ_6"/>
    <property type="match status" value="1"/>
</dbReference>